<dbReference type="OrthoDB" id="36576at2759"/>
<evidence type="ECO:0000313" key="7">
    <source>
        <dbReference type="EMBL" id="KAG5179927.1"/>
    </source>
</evidence>
<name>A0A835YR00_9STRA</name>
<evidence type="ECO:0000256" key="2">
    <source>
        <dbReference type="ARBA" id="ARBA00022692"/>
    </source>
</evidence>
<dbReference type="Gene3D" id="6.10.140.1320">
    <property type="match status" value="1"/>
</dbReference>
<comment type="subcellular location">
    <subcellularLocation>
        <location evidence="1">Mitochondrion</location>
    </subcellularLocation>
</comment>
<keyword evidence="4 5" id="KW-0472">Membrane</keyword>
<keyword evidence="3 5" id="KW-1133">Transmembrane helix</keyword>
<dbReference type="InterPro" id="IPR007667">
    <property type="entry name" value="Hypoxia_induced_domain"/>
</dbReference>
<protein>
    <recommendedName>
        <fullName evidence="6">HIG1 domain-containing protein</fullName>
    </recommendedName>
</protein>
<organism evidence="7 8">
    <name type="scientific">Tribonema minus</name>
    <dbReference type="NCBI Taxonomy" id="303371"/>
    <lineage>
        <taxon>Eukaryota</taxon>
        <taxon>Sar</taxon>
        <taxon>Stramenopiles</taxon>
        <taxon>Ochrophyta</taxon>
        <taxon>PX clade</taxon>
        <taxon>Xanthophyceae</taxon>
        <taxon>Tribonematales</taxon>
        <taxon>Tribonemataceae</taxon>
        <taxon>Tribonema</taxon>
    </lineage>
</organism>
<feature type="domain" description="HIG1" evidence="6">
    <location>
        <begin position="92"/>
        <end position="185"/>
    </location>
</feature>
<feature type="transmembrane region" description="Helical" evidence="5">
    <location>
        <begin position="157"/>
        <end position="174"/>
    </location>
</feature>
<keyword evidence="2 5" id="KW-0812">Transmembrane</keyword>
<dbReference type="GO" id="GO:0005739">
    <property type="term" value="C:mitochondrion"/>
    <property type="evidence" value="ECO:0007669"/>
    <property type="project" value="UniProtKB-SubCell"/>
</dbReference>
<comment type="caution">
    <text evidence="7">The sequence shown here is derived from an EMBL/GenBank/DDBJ whole genome shotgun (WGS) entry which is preliminary data.</text>
</comment>
<dbReference type="AlphaFoldDB" id="A0A835YR00"/>
<evidence type="ECO:0000259" key="6">
    <source>
        <dbReference type="PROSITE" id="PS51503"/>
    </source>
</evidence>
<proteinExistence type="predicted"/>
<evidence type="ECO:0000256" key="5">
    <source>
        <dbReference type="SAM" id="Phobius"/>
    </source>
</evidence>
<reference evidence="7" key="1">
    <citation type="submission" date="2021-02" db="EMBL/GenBank/DDBJ databases">
        <title>First Annotated Genome of the Yellow-green Alga Tribonema minus.</title>
        <authorList>
            <person name="Mahan K.M."/>
        </authorList>
    </citation>
    <scope>NUCLEOTIDE SEQUENCE</scope>
    <source>
        <strain evidence="7">UTEX B ZZ1240</strain>
    </source>
</reference>
<keyword evidence="8" id="KW-1185">Reference proteome</keyword>
<sequence>MLGDFEGKKEQVLSLAQHEGLRWGTAAGIASTAAVFAAQHLSQAFRVRTNVSAKVALAISPPLALYNLMAERTMIRAQHDPALYGIYPKGHVATAQQARQQRATLRWYHRLANGAYSNPFAFIAALGVPAVGAIFWQQSREGHAHLKFSQKVMHTRVFGQMTVLGVLVSTMVFRDYMYRNGGLYVEDADGLVHRAHEPAV</sequence>
<feature type="transmembrane region" description="Helical" evidence="5">
    <location>
        <begin position="20"/>
        <end position="39"/>
    </location>
</feature>
<gene>
    <name evidence="7" type="ORF">JKP88DRAFT_187651</name>
</gene>
<dbReference type="Pfam" id="PF04588">
    <property type="entry name" value="HIG_1_N"/>
    <property type="match status" value="1"/>
</dbReference>
<feature type="transmembrane region" description="Helical" evidence="5">
    <location>
        <begin position="116"/>
        <end position="136"/>
    </location>
</feature>
<evidence type="ECO:0000313" key="8">
    <source>
        <dbReference type="Proteomes" id="UP000664859"/>
    </source>
</evidence>
<dbReference type="Proteomes" id="UP000664859">
    <property type="component" value="Unassembled WGS sequence"/>
</dbReference>
<accession>A0A835YR00</accession>
<evidence type="ECO:0000256" key="4">
    <source>
        <dbReference type="ARBA" id="ARBA00023136"/>
    </source>
</evidence>
<dbReference type="PROSITE" id="PS51503">
    <property type="entry name" value="HIG1"/>
    <property type="match status" value="1"/>
</dbReference>
<evidence type="ECO:0000256" key="1">
    <source>
        <dbReference type="ARBA" id="ARBA00004173"/>
    </source>
</evidence>
<evidence type="ECO:0000256" key="3">
    <source>
        <dbReference type="ARBA" id="ARBA00022989"/>
    </source>
</evidence>
<dbReference type="EMBL" id="JAFCMP010000434">
    <property type="protein sequence ID" value="KAG5179927.1"/>
    <property type="molecule type" value="Genomic_DNA"/>
</dbReference>